<evidence type="ECO:0000313" key="1">
    <source>
        <dbReference type="EMBL" id="MFE4105755.1"/>
    </source>
</evidence>
<keyword evidence="2" id="KW-1185">Reference proteome</keyword>
<name>A0ABW6IC67_9CYAN</name>
<sequence length="90" mass="10034">MTLRKKPEQLQVVEDLLVAVETSPTSTQDIVLVSAKACLDLADYNLNSAELIKLKKILKDLNTQLAESLQQDHPAASVVIEICPKPFYKR</sequence>
<accession>A0ABW6IC67</accession>
<proteinExistence type="predicted"/>
<dbReference type="RefSeq" id="WP_377962843.1">
    <property type="nucleotide sequence ID" value="NZ_JBHZOL010000031.1"/>
</dbReference>
<comment type="caution">
    <text evidence="1">The sequence shown here is derived from an EMBL/GenBank/DDBJ whole genome shotgun (WGS) entry which is preliminary data.</text>
</comment>
<protein>
    <submittedName>
        <fullName evidence="1">Uncharacterized protein</fullName>
    </submittedName>
</protein>
<dbReference type="Proteomes" id="UP001600165">
    <property type="component" value="Unassembled WGS sequence"/>
</dbReference>
<reference evidence="1 2" key="1">
    <citation type="submission" date="2024-10" db="EMBL/GenBank/DDBJ databases">
        <authorList>
            <person name="Ratan Roy A."/>
            <person name="Morales Sandoval P.H."/>
            <person name="De Los Santos Villalobos S."/>
            <person name="Chakraborty S."/>
            <person name="Mukherjee J."/>
        </authorList>
    </citation>
    <scope>NUCLEOTIDE SEQUENCE [LARGE SCALE GENOMIC DNA]</scope>
    <source>
        <strain evidence="1 2">S1</strain>
    </source>
</reference>
<dbReference type="EMBL" id="JBHZOL010000031">
    <property type="protein sequence ID" value="MFE4105755.1"/>
    <property type="molecule type" value="Genomic_DNA"/>
</dbReference>
<gene>
    <name evidence="1" type="ORF">ACFVKH_05670</name>
</gene>
<organism evidence="1 2">
    <name type="scientific">Almyronema epifaneia S1</name>
    <dbReference type="NCBI Taxonomy" id="2991925"/>
    <lineage>
        <taxon>Bacteria</taxon>
        <taxon>Bacillati</taxon>
        <taxon>Cyanobacteriota</taxon>
        <taxon>Cyanophyceae</taxon>
        <taxon>Nodosilineales</taxon>
        <taxon>Nodosilineaceae</taxon>
        <taxon>Almyronema</taxon>
        <taxon>Almyronema epifaneia</taxon>
    </lineage>
</organism>
<evidence type="ECO:0000313" key="2">
    <source>
        <dbReference type="Proteomes" id="UP001600165"/>
    </source>
</evidence>